<dbReference type="OrthoDB" id="432234at2759"/>
<dbReference type="InterPro" id="IPR049163">
    <property type="entry name" value="Pif1-like_2B_dom"/>
</dbReference>
<dbReference type="VEuPathDB" id="FungiDB:PSHT_15655"/>
<accession>A0A2S4UE43</accession>
<evidence type="ECO:0000313" key="2">
    <source>
        <dbReference type="EMBL" id="POV95456.1"/>
    </source>
</evidence>
<dbReference type="Proteomes" id="UP000238274">
    <property type="component" value="Unassembled WGS sequence"/>
</dbReference>
<name>A0A2S4UE43_9BASI</name>
<dbReference type="PANTHER" id="PTHR10492">
    <property type="match status" value="1"/>
</dbReference>
<reference evidence="3" key="3">
    <citation type="journal article" date="2018" name="Mol. Plant Microbe Interact.">
        <title>Genome sequence resources for the wheat stripe rust pathogen (Puccinia striiformis f. sp. tritici) and the barley stripe rust pathogen (Puccinia striiformis f. sp. hordei).</title>
        <authorList>
            <person name="Xia C."/>
            <person name="Wang M."/>
            <person name="Yin C."/>
            <person name="Cornejo O.E."/>
            <person name="Hulbert S.H."/>
            <person name="Chen X."/>
        </authorList>
    </citation>
    <scope>NUCLEOTIDE SEQUENCE [LARGE SCALE GENOMIC DNA]</scope>
    <source>
        <strain evidence="3">93TX-2</strain>
    </source>
</reference>
<organism evidence="2 3">
    <name type="scientific">Puccinia striiformis</name>
    <dbReference type="NCBI Taxonomy" id="27350"/>
    <lineage>
        <taxon>Eukaryota</taxon>
        <taxon>Fungi</taxon>
        <taxon>Dikarya</taxon>
        <taxon>Basidiomycota</taxon>
        <taxon>Pucciniomycotina</taxon>
        <taxon>Pucciniomycetes</taxon>
        <taxon>Pucciniales</taxon>
        <taxon>Pucciniaceae</taxon>
        <taxon>Puccinia</taxon>
    </lineage>
</organism>
<evidence type="ECO:0000313" key="3">
    <source>
        <dbReference type="Proteomes" id="UP000238274"/>
    </source>
</evidence>
<protein>
    <recommendedName>
        <fullName evidence="1">DNA helicase Pif1-like 2B domain-containing protein</fullName>
    </recommendedName>
</protein>
<proteinExistence type="predicted"/>
<dbReference type="Pfam" id="PF21530">
    <property type="entry name" value="Pif1_2B_dom"/>
    <property type="match status" value="1"/>
</dbReference>
<keyword evidence="3" id="KW-1185">Reference proteome</keyword>
<evidence type="ECO:0000259" key="1">
    <source>
        <dbReference type="Pfam" id="PF21530"/>
    </source>
</evidence>
<dbReference type="EMBL" id="PKSM01000416">
    <property type="protein sequence ID" value="POV95456.1"/>
    <property type="molecule type" value="Genomic_DNA"/>
</dbReference>
<reference evidence="3" key="2">
    <citation type="journal article" date="2018" name="BMC Genomics">
        <title>Genomic insights into host adaptation between the wheat stripe rust pathogen (Puccinia striiformis f. sp. tritici) and the barley stripe rust pathogen (Puccinia striiformis f. sp. hordei).</title>
        <authorList>
            <person name="Xia C."/>
            <person name="Wang M."/>
            <person name="Yin C."/>
            <person name="Cornejo O.E."/>
            <person name="Hulbert S.H."/>
            <person name="Chen X."/>
        </authorList>
    </citation>
    <scope>NUCLEOTIDE SEQUENCE [LARGE SCALE GENOMIC DNA]</scope>
    <source>
        <strain evidence="3">93TX-2</strain>
    </source>
</reference>
<feature type="domain" description="DNA helicase Pif1-like 2B" evidence="1">
    <location>
        <begin position="112"/>
        <end position="147"/>
    </location>
</feature>
<reference evidence="2 3" key="1">
    <citation type="submission" date="2017-12" db="EMBL/GenBank/DDBJ databases">
        <title>Gene loss provides genomic basis for host adaptation in cereal stripe rust fungi.</title>
        <authorList>
            <person name="Xia C."/>
        </authorList>
    </citation>
    <scope>NUCLEOTIDE SEQUENCE [LARGE SCALE GENOMIC DNA]</scope>
    <source>
        <strain evidence="2 3">93TX-2</strain>
    </source>
</reference>
<comment type="caution">
    <text evidence="2">The sequence shown here is derived from an EMBL/GenBank/DDBJ whole genome shotgun (WGS) entry which is preliminary data.</text>
</comment>
<dbReference type="VEuPathDB" id="FungiDB:PSTT_00329"/>
<gene>
    <name evidence="2" type="ORF">PSHT_15655</name>
</gene>
<sequence>MPRARNSNSQQRGTRAITSNITVQEEAGDRIIREVYGNLRGEWNGTIGTIFDYLSDRCIFTKSAETAKAMNEKVTNRTPGEVYSSRAEDVHEGPGWTIQEYSGVTPMPLDHAPTREINLKVGMPVLLTDHIFMKGGLVNGTRLIVTGIYDGFLKAKLTSGTFKGDEVVVHKMWWLVLPGDSNTRAYLRFQYPLIAGYAVAFNFYLNDPVKISGVFLEQRLYQEFMRSLRHIDMSQCEKMFVVSPSQSTLIVED</sequence>
<dbReference type="AlphaFoldDB" id="A0A2S4UE43"/>